<dbReference type="EMBL" id="JAINDJ010000004">
    <property type="protein sequence ID" value="KAG9451070.1"/>
    <property type="molecule type" value="Genomic_DNA"/>
</dbReference>
<feature type="compositionally biased region" description="Polar residues" evidence="1">
    <location>
        <begin position="24"/>
        <end position="33"/>
    </location>
</feature>
<dbReference type="AlphaFoldDB" id="A0AAV7EQF1"/>
<accession>A0AAV7EQF1</accession>
<protein>
    <submittedName>
        <fullName evidence="2">Uncharacterized protein</fullName>
    </submittedName>
</protein>
<proteinExistence type="predicted"/>
<keyword evidence="3" id="KW-1185">Reference proteome</keyword>
<feature type="compositionally biased region" description="Basic and acidic residues" evidence="1">
    <location>
        <begin position="13"/>
        <end position="23"/>
    </location>
</feature>
<sequence>MYYLRAGMEGEEGEAKRKKESQKSEAVSETGFYSQRLGGTASASEIPNGPGSFNVDRPSRIRRPGTGRRWIGRLTLSYPDRRIGAAFGGGEDPVAGSEIRQHVLGVRRRSVACSARVSENFDNITVDTRMLQV</sequence>
<evidence type="ECO:0000256" key="1">
    <source>
        <dbReference type="SAM" id="MobiDB-lite"/>
    </source>
</evidence>
<dbReference type="Proteomes" id="UP000825729">
    <property type="component" value="Unassembled WGS sequence"/>
</dbReference>
<evidence type="ECO:0000313" key="2">
    <source>
        <dbReference type="EMBL" id="KAG9451070.1"/>
    </source>
</evidence>
<organism evidence="2 3">
    <name type="scientific">Aristolochia fimbriata</name>
    <name type="common">White veined hardy Dutchman's pipe vine</name>
    <dbReference type="NCBI Taxonomy" id="158543"/>
    <lineage>
        <taxon>Eukaryota</taxon>
        <taxon>Viridiplantae</taxon>
        <taxon>Streptophyta</taxon>
        <taxon>Embryophyta</taxon>
        <taxon>Tracheophyta</taxon>
        <taxon>Spermatophyta</taxon>
        <taxon>Magnoliopsida</taxon>
        <taxon>Magnoliidae</taxon>
        <taxon>Piperales</taxon>
        <taxon>Aristolochiaceae</taxon>
        <taxon>Aristolochia</taxon>
    </lineage>
</organism>
<name>A0AAV7EQF1_ARIFI</name>
<reference evidence="2 3" key="1">
    <citation type="submission" date="2021-07" db="EMBL/GenBank/DDBJ databases">
        <title>The Aristolochia fimbriata genome: insights into angiosperm evolution, floral development and chemical biosynthesis.</title>
        <authorList>
            <person name="Jiao Y."/>
        </authorList>
    </citation>
    <scope>NUCLEOTIDE SEQUENCE [LARGE SCALE GENOMIC DNA]</scope>
    <source>
        <strain evidence="2">IBCAS-2021</strain>
        <tissue evidence="2">Leaf</tissue>
    </source>
</reference>
<feature type="region of interest" description="Disordered" evidence="1">
    <location>
        <begin position="1"/>
        <end position="61"/>
    </location>
</feature>
<gene>
    <name evidence="2" type="ORF">H6P81_011035</name>
</gene>
<evidence type="ECO:0000313" key="3">
    <source>
        <dbReference type="Proteomes" id="UP000825729"/>
    </source>
</evidence>
<comment type="caution">
    <text evidence="2">The sequence shown here is derived from an EMBL/GenBank/DDBJ whole genome shotgun (WGS) entry which is preliminary data.</text>
</comment>